<reference evidence="2 3" key="1">
    <citation type="journal article" date="2009" name="Nature">
        <title>The Sorghum bicolor genome and the diversification of grasses.</title>
        <authorList>
            <person name="Paterson A.H."/>
            <person name="Bowers J.E."/>
            <person name="Bruggmann R."/>
            <person name="Dubchak I."/>
            <person name="Grimwood J."/>
            <person name="Gundlach H."/>
            <person name="Haberer G."/>
            <person name="Hellsten U."/>
            <person name="Mitros T."/>
            <person name="Poliakov A."/>
            <person name="Schmutz J."/>
            <person name="Spannagl M."/>
            <person name="Tang H."/>
            <person name="Wang X."/>
            <person name="Wicker T."/>
            <person name="Bharti A.K."/>
            <person name="Chapman J."/>
            <person name="Feltus F.A."/>
            <person name="Gowik U."/>
            <person name="Grigoriev I.V."/>
            <person name="Lyons E."/>
            <person name="Maher C.A."/>
            <person name="Martis M."/>
            <person name="Narechania A."/>
            <person name="Otillar R.P."/>
            <person name="Penning B.W."/>
            <person name="Salamov A.A."/>
            <person name="Wang Y."/>
            <person name="Zhang L."/>
            <person name="Carpita N.C."/>
            <person name="Freeling M."/>
            <person name="Gingle A.R."/>
            <person name="Hash C.T."/>
            <person name="Keller B."/>
            <person name="Klein P."/>
            <person name="Kresovich S."/>
            <person name="McCann M.C."/>
            <person name="Ming R."/>
            <person name="Peterson D.G."/>
            <person name="Mehboob-ur-Rahman"/>
            <person name="Ware D."/>
            <person name="Westhoff P."/>
            <person name="Mayer K.F."/>
            <person name="Messing J."/>
            <person name="Rokhsar D.S."/>
        </authorList>
    </citation>
    <scope>NUCLEOTIDE SEQUENCE [LARGE SCALE GENOMIC DNA]</scope>
    <source>
        <strain evidence="3">cv. BTx623</strain>
    </source>
</reference>
<dbReference type="Gramene" id="KXG23438">
    <property type="protein sequence ID" value="KXG23438"/>
    <property type="gene ID" value="SORBI_3008G095400"/>
</dbReference>
<name>A0A1B6PCP6_SORBI</name>
<feature type="chain" id="PRO_5013108301" description="Secreted protein" evidence="1">
    <location>
        <begin position="16"/>
        <end position="88"/>
    </location>
</feature>
<evidence type="ECO:0000313" key="3">
    <source>
        <dbReference type="Proteomes" id="UP000000768"/>
    </source>
</evidence>
<reference evidence="3" key="2">
    <citation type="journal article" date="2018" name="Plant J.">
        <title>The Sorghum bicolor reference genome: improved assembly, gene annotations, a transcriptome atlas, and signatures of genome organization.</title>
        <authorList>
            <person name="McCormick R.F."/>
            <person name="Truong S.K."/>
            <person name="Sreedasyam A."/>
            <person name="Jenkins J."/>
            <person name="Shu S."/>
            <person name="Sims D."/>
            <person name="Kennedy M."/>
            <person name="Amirebrahimi M."/>
            <person name="Weers B.D."/>
            <person name="McKinley B."/>
            <person name="Mattison A."/>
            <person name="Morishige D.T."/>
            <person name="Grimwood J."/>
            <person name="Schmutz J."/>
            <person name="Mullet J.E."/>
        </authorList>
    </citation>
    <scope>NUCLEOTIDE SEQUENCE [LARGE SCALE GENOMIC DNA]</scope>
    <source>
        <strain evidence="3">cv. BTx623</strain>
    </source>
</reference>
<dbReference type="EMBL" id="CM000767">
    <property type="protein sequence ID" value="KXG23438.1"/>
    <property type="molecule type" value="Genomic_DNA"/>
</dbReference>
<keyword evidence="3" id="KW-1185">Reference proteome</keyword>
<evidence type="ECO:0000256" key="1">
    <source>
        <dbReference type="SAM" id="SignalP"/>
    </source>
</evidence>
<proteinExistence type="predicted"/>
<accession>A0A1B6PCP6</accession>
<dbReference type="InParanoid" id="A0A1B6PCP6"/>
<keyword evidence="1" id="KW-0732">Signal</keyword>
<organism evidence="2 3">
    <name type="scientific">Sorghum bicolor</name>
    <name type="common">Sorghum</name>
    <name type="synonym">Sorghum vulgare</name>
    <dbReference type="NCBI Taxonomy" id="4558"/>
    <lineage>
        <taxon>Eukaryota</taxon>
        <taxon>Viridiplantae</taxon>
        <taxon>Streptophyta</taxon>
        <taxon>Embryophyta</taxon>
        <taxon>Tracheophyta</taxon>
        <taxon>Spermatophyta</taxon>
        <taxon>Magnoliopsida</taxon>
        <taxon>Liliopsida</taxon>
        <taxon>Poales</taxon>
        <taxon>Poaceae</taxon>
        <taxon>PACMAD clade</taxon>
        <taxon>Panicoideae</taxon>
        <taxon>Andropogonodae</taxon>
        <taxon>Andropogoneae</taxon>
        <taxon>Sorghinae</taxon>
        <taxon>Sorghum</taxon>
    </lineage>
</organism>
<gene>
    <name evidence="2" type="ORF">SORBI_3008G095400</name>
</gene>
<protein>
    <recommendedName>
        <fullName evidence="4">Secreted protein</fullName>
    </recommendedName>
</protein>
<dbReference type="Proteomes" id="UP000000768">
    <property type="component" value="Chromosome 8"/>
</dbReference>
<evidence type="ECO:0008006" key="4">
    <source>
        <dbReference type="Google" id="ProtNLM"/>
    </source>
</evidence>
<evidence type="ECO:0000313" key="2">
    <source>
        <dbReference type="EMBL" id="KXG23438.1"/>
    </source>
</evidence>
<feature type="signal peptide" evidence="1">
    <location>
        <begin position="1"/>
        <end position="15"/>
    </location>
</feature>
<dbReference type="AlphaFoldDB" id="A0A1B6PCP6"/>
<sequence>MIAGLHFRIFGAVLSAGVGGSACAAASRFSQNHKKSLPNASCRMRIRRPPTTGYTEKCTARSEIANAASEPRSLSTVTCWPVTETNCQ</sequence>